<dbReference type="AlphaFoldDB" id="A0A8J2J4A6"/>
<feature type="signal peptide" evidence="3">
    <location>
        <begin position="1"/>
        <end position="19"/>
    </location>
</feature>
<evidence type="ECO:0000313" key="5">
    <source>
        <dbReference type="EMBL" id="CAG7633086.1"/>
    </source>
</evidence>
<evidence type="ECO:0000259" key="4">
    <source>
        <dbReference type="PROSITE" id="PS50940"/>
    </source>
</evidence>
<comment type="caution">
    <text evidence="5">The sequence shown here is derived from an EMBL/GenBank/DDBJ whole genome shotgun (WGS) entry which is preliminary data.</text>
</comment>
<dbReference type="EMBL" id="CAJVCH010000605">
    <property type="protein sequence ID" value="CAG7633086.1"/>
    <property type="molecule type" value="Genomic_DNA"/>
</dbReference>
<dbReference type="PANTHER" id="PTHR23301:SF0">
    <property type="entry name" value="CHITIN-BINDING TYPE-2 DOMAIN-CONTAINING PROTEIN-RELATED"/>
    <property type="match status" value="1"/>
</dbReference>
<dbReference type="GO" id="GO:0005576">
    <property type="term" value="C:extracellular region"/>
    <property type="evidence" value="ECO:0007669"/>
    <property type="project" value="InterPro"/>
</dbReference>
<dbReference type="InterPro" id="IPR002557">
    <property type="entry name" value="Chitin-bd_dom"/>
</dbReference>
<feature type="domain" description="Chitin-binding type-2" evidence="4">
    <location>
        <begin position="39"/>
        <end position="107"/>
    </location>
</feature>
<reference evidence="5" key="1">
    <citation type="submission" date="2021-06" db="EMBL/GenBank/DDBJ databases">
        <authorList>
            <person name="Hodson N. C."/>
            <person name="Mongue J. A."/>
            <person name="Jaron S. K."/>
        </authorList>
    </citation>
    <scope>NUCLEOTIDE SEQUENCE</scope>
</reference>
<evidence type="ECO:0000256" key="1">
    <source>
        <dbReference type="ARBA" id="ARBA00022669"/>
    </source>
</evidence>
<dbReference type="InterPro" id="IPR051940">
    <property type="entry name" value="Chitin_bind-dev_reg"/>
</dbReference>
<dbReference type="Pfam" id="PF01607">
    <property type="entry name" value="CBM_14"/>
    <property type="match status" value="1"/>
</dbReference>
<dbReference type="OrthoDB" id="6021959at2759"/>
<keyword evidence="6" id="KW-1185">Reference proteome</keyword>
<keyword evidence="2" id="KW-1015">Disulfide bond</keyword>
<dbReference type="Proteomes" id="UP000708208">
    <property type="component" value="Unassembled WGS sequence"/>
</dbReference>
<dbReference type="GO" id="GO:0008061">
    <property type="term" value="F:chitin binding"/>
    <property type="evidence" value="ECO:0007669"/>
    <property type="project" value="UniProtKB-KW"/>
</dbReference>
<evidence type="ECO:0000256" key="3">
    <source>
        <dbReference type="SAM" id="SignalP"/>
    </source>
</evidence>
<feature type="chain" id="PRO_5035309945" description="Chitin-binding type-2 domain-containing protein" evidence="3">
    <location>
        <begin position="20"/>
        <end position="205"/>
    </location>
</feature>
<keyword evidence="3" id="KW-0732">Signal</keyword>
<name>A0A8J2J4A6_9HEXA</name>
<evidence type="ECO:0000313" key="6">
    <source>
        <dbReference type="Proteomes" id="UP000708208"/>
    </source>
</evidence>
<dbReference type="PANTHER" id="PTHR23301">
    <property type="entry name" value="CHITIN BINDING PERITROPHIN-A"/>
    <property type="match status" value="1"/>
</dbReference>
<accession>A0A8J2J4A6</accession>
<feature type="domain" description="Chitin-binding type-2" evidence="4">
    <location>
        <begin position="133"/>
        <end position="201"/>
    </location>
</feature>
<protein>
    <recommendedName>
        <fullName evidence="4">Chitin-binding type-2 domain-containing protein</fullName>
    </recommendedName>
</protein>
<evidence type="ECO:0000256" key="2">
    <source>
        <dbReference type="ARBA" id="ARBA00023157"/>
    </source>
</evidence>
<proteinExistence type="predicted"/>
<dbReference type="PROSITE" id="PS50940">
    <property type="entry name" value="CHIT_BIND_II"/>
    <property type="match status" value="2"/>
</dbReference>
<gene>
    <name evidence="5" type="ORF">AFUS01_LOCUS171</name>
</gene>
<organism evidence="5 6">
    <name type="scientific">Allacma fusca</name>
    <dbReference type="NCBI Taxonomy" id="39272"/>
    <lineage>
        <taxon>Eukaryota</taxon>
        <taxon>Metazoa</taxon>
        <taxon>Ecdysozoa</taxon>
        <taxon>Arthropoda</taxon>
        <taxon>Hexapoda</taxon>
        <taxon>Collembola</taxon>
        <taxon>Symphypleona</taxon>
        <taxon>Sminthuridae</taxon>
        <taxon>Allacma</taxon>
    </lineage>
</organism>
<keyword evidence="1" id="KW-0147">Chitin-binding</keyword>
<sequence length="205" mass="21971">MTLKMVLTPLLLVLSVVLAIQSLNVPSGNLCGINGSPVDYDCRGKRDGNYPHPSKCTHYIACTAGIVACEIECANNHTGTPLHYVQNSGPSPQTSRCDYPEVAGCNNDGCNYARSNKIIPQANRCSSGGVPFDYDCSGHTDGNYPHPTKCTHYIACTAQLVACEMECAGNHTSTPLHYVQDSGPSPATSRCDYPEVVNCHRECTA</sequence>